<dbReference type="GO" id="GO:0005524">
    <property type="term" value="F:ATP binding"/>
    <property type="evidence" value="ECO:0007669"/>
    <property type="project" value="UniProtKB-UniRule"/>
</dbReference>
<proteinExistence type="inferred from homology"/>
<dbReference type="PROSITE" id="PS51221">
    <property type="entry name" value="TTL"/>
    <property type="match status" value="1"/>
</dbReference>
<feature type="domain" description="ATP-grasp" evidence="8">
    <location>
        <begin position="155"/>
        <end position="412"/>
    </location>
</feature>
<organism evidence="9 10">
    <name type="scientific">Piromyces finnis</name>
    <dbReference type="NCBI Taxonomy" id="1754191"/>
    <lineage>
        <taxon>Eukaryota</taxon>
        <taxon>Fungi</taxon>
        <taxon>Fungi incertae sedis</taxon>
        <taxon>Chytridiomycota</taxon>
        <taxon>Chytridiomycota incertae sedis</taxon>
        <taxon>Neocallimastigomycetes</taxon>
        <taxon>Neocallimastigales</taxon>
        <taxon>Neocallimastigaceae</taxon>
        <taxon>Piromyces</taxon>
    </lineage>
</organism>
<sequence>MLKSSNSSSSSLYSLDNKSSDEKIEYLLKQQHEVKQQPRIIVPPPPELPESFSSFLTKTINPGCKDPKSIRFKTFLHNTLLDTLKKRGWKETNDDTEWDVYWADIHWIHENFDHVYLHDNQRINHYRNHYELTRKDLLVKNVKRMIKTVEKEYGKAEASKFDFISTSFVLPQDYALFQEEFRKNPGSIWIMKPVGRAQGKGIFLINKISQINQWKKDPRLTRSSSENQDQVETYIIQRYIDNPYLIGGKKFDIRIYALVLSYSPLTVYIHRNGFCRFSNSNFTMDTKDISNLYIHATNVAIQKTSPNYNVGKGCKWLLYNLRNYLYSKHGQDMVDTLMTNIETLIVRSLMSVQKIMINDKHCFELYGFDILIDQNFKPWLLEVNASPSLTAETHWDYELKFDVINDMFDVIDVEKKVPPEKKPLLKVGGFDLVYHDGPIQHERTTNYKSYLGCYKKIPKRDKRSKKHGHHFTNISESSLQK</sequence>
<dbReference type="InterPro" id="IPR011761">
    <property type="entry name" value="ATP-grasp"/>
</dbReference>
<evidence type="ECO:0000256" key="3">
    <source>
        <dbReference type="ARBA" id="ARBA00022741"/>
    </source>
</evidence>
<evidence type="ECO:0000313" key="9">
    <source>
        <dbReference type="EMBL" id="ORX54828.1"/>
    </source>
</evidence>
<dbReference type="PANTHER" id="PTHR12241:SF39">
    <property type="entry name" value="TUBULIN POLYGLUTAMYLASE TTLL9-RELATED"/>
    <property type="match status" value="1"/>
</dbReference>
<name>A0A1Y1VFK9_9FUNG</name>
<dbReference type="EMBL" id="MCFH01000010">
    <property type="protein sequence ID" value="ORX54828.1"/>
    <property type="molecule type" value="Genomic_DNA"/>
</dbReference>
<accession>A0A1Y1VFK9</accession>
<reference evidence="9 10" key="2">
    <citation type="submission" date="2016-08" db="EMBL/GenBank/DDBJ databases">
        <title>Pervasive Adenine N6-methylation of Active Genes in Fungi.</title>
        <authorList>
            <consortium name="DOE Joint Genome Institute"/>
            <person name="Mondo S.J."/>
            <person name="Dannebaum R.O."/>
            <person name="Kuo R.C."/>
            <person name="Labutti K."/>
            <person name="Haridas S."/>
            <person name="Kuo A."/>
            <person name="Salamov A."/>
            <person name="Ahrendt S.R."/>
            <person name="Lipzen A."/>
            <person name="Sullivan W."/>
            <person name="Andreopoulos W.B."/>
            <person name="Clum A."/>
            <person name="Lindquist E."/>
            <person name="Daum C."/>
            <person name="Ramamoorthy G.K."/>
            <person name="Gryganskyi A."/>
            <person name="Culley D."/>
            <person name="Magnuson J.K."/>
            <person name="James T.Y."/>
            <person name="O'Malley M.A."/>
            <person name="Stajich J.E."/>
            <person name="Spatafora J.W."/>
            <person name="Visel A."/>
            <person name="Grigoriev I.V."/>
        </authorList>
    </citation>
    <scope>NUCLEOTIDE SEQUENCE [LARGE SCALE GENOMIC DNA]</scope>
    <source>
        <strain evidence="10">finn</strain>
    </source>
</reference>
<dbReference type="PROSITE" id="PS50975">
    <property type="entry name" value="ATP_GRASP"/>
    <property type="match status" value="1"/>
</dbReference>
<gene>
    <name evidence="9" type="ORF">BCR36DRAFT_12457</name>
</gene>
<evidence type="ECO:0000256" key="4">
    <source>
        <dbReference type="ARBA" id="ARBA00022840"/>
    </source>
</evidence>
<dbReference type="Pfam" id="PF03133">
    <property type="entry name" value="TTL"/>
    <property type="match status" value="1"/>
</dbReference>
<keyword evidence="10" id="KW-1185">Reference proteome</keyword>
<keyword evidence="2" id="KW-0436">Ligase</keyword>
<dbReference type="SUPFAM" id="SSF56059">
    <property type="entry name" value="Glutathione synthetase ATP-binding domain-like"/>
    <property type="match status" value="1"/>
</dbReference>
<evidence type="ECO:0000256" key="7">
    <source>
        <dbReference type="SAM" id="MobiDB-lite"/>
    </source>
</evidence>
<dbReference type="PANTHER" id="PTHR12241">
    <property type="entry name" value="TUBULIN POLYGLUTAMYLASE"/>
    <property type="match status" value="1"/>
</dbReference>
<dbReference type="InterPro" id="IPR004344">
    <property type="entry name" value="TTL/TTLL_fam"/>
</dbReference>
<protein>
    <recommendedName>
        <fullName evidence="5">Tubulin--tyrosine ligase-like protein 9</fullName>
    </recommendedName>
</protein>
<dbReference type="GO" id="GO:0046872">
    <property type="term" value="F:metal ion binding"/>
    <property type="evidence" value="ECO:0007669"/>
    <property type="project" value="InterPro"/>
</dbReference>
<feature type="region of interest" description="Disordered" evidence="7">
    <location>
        <begin position="461"/>
        <end position="481"/>
    </location>
</feature>
<feature type="compositionally biased region" description="Basic residues" evidence="7">
    <location>
        <begin position="461"/>
        <end position="470"/>
    </location>
</feature>
<dbReference type="GO" id="GO:0015631">
    <property type="term" value="F:tubulin binding"/>
    <property type="evidence" value="ECO:0007669"/>
    <property type="project" value="TreeGrafter"/>
</dbReference>
<dbReference type="AlphaFoldDB" id="A0A1Y1VFK9"/>
<dbReference type="OrthoDB" id="202825at2759"/>
<dbReference type="Proteomes" id="UP000193719">
    <property type="component" value="Unassembled WGS sequence"/>
</dbReference>
<dbReference type="STRING" id="1754191.A0A1Y1VFK9"/>
<evidence type="ECO:0000256" key="5">
    <source>
        <dbReference type="ARBA" id="ARBA00030445"/>
    </source>
</evidence>
<dbReference type="GO" id="GO:0036064">
    <property type="term" value="C:ciliary basal body"/>
    <property type="evidence" value="ECO:0007669"/>
    <property type="project" value="TreeGrafter"/>
</dbReference>
<evidence type="ECO:0000259" key="8">
    <source>
        <dbReference type="PROSITE" id="PS50975"/>
    </source>
</evidence>
<reference evidence="9 10" key="1">
    <citation type="submission" date="2016-08" db="EMBL/GenBank/DDBJ databases">
        <title>Genomes of anaerobic fungi encode conserved fungal cellulosomes for biomass hydrolysis.</title>
        <authorList>
            <consortium name="DOE Joint Genome Institute"/>
            <person name="Haitjema C.H."/>
            <person name="Gilmore S.P."/>
            <person name="Henske J.K."/>
            <person name="Solomon K.V."/>
            <person name="De Groot R."/>
            <person name="Kuo A."/>
            <person name="Mondo S.J."/>
            <person name="Salamov A.A."/>
            <person name="Labutti K."/>
            <person name="Zhao Z."/>
            <person name="Chiniquy J."/>
            <person name="Barry K."/>
            <person name="Brewer H.M."/>
            <person name="Purvine S.O."/>
            <person name="Wright A.T."/>
            <person name="Boxma B."/>
            <person name="Van Alen T."/>
            <person name="Hackstein J.H."/>
            <person name="Baker S.E."/>
            <person name="Grigoriev I.V."/>
            <person name="O'Malley M.A."/>
        </authorList>
    </citation>
    <scope>NUCLEOTIDE SEQUENCE [LARGE SCALE GENOMIC DNA]</scope>
    <source>
        <strain evidence="10">finn</strain>
    </source>
</reference>
<evidence type="ECO:0000313" key="10">
    <source>
        <dbReference type="Proteomes" id="UP000193719"/>
    </source>
</evidence>
<evidence type="ECO:0000256" key="1">
    <source>
        <dbReference type="ARBA" id="ARBA00006820"/>
    </source>
</evidence>
<keyword evidence="3 6" id="KW-0547">Nucleotide-binding</keyword>
<keyword evidence="4 6" id="KW-0067">ATP-binding</keyword>
<dbReference type="GO" id="GO:0000226">
    <property type="term" value="P:microtubule cytoskeleton organization"/>
    <property type="evidence" value="ECO:0007669"/>
    <property type="project" value="TreeGrafter"/>
</dbReference>
<feature type="compositionally biased region" description="Polar residues" evidence="7">
    <location>
        <begin position="472"/>
        <end position="481"/>
    </location>
</feature>
<dbReference type="Gene3D" id="3.30.470.20">
    <property type="entry name" value="ATP-grasp fold, B domain"/>
    <property type="match status" value="1"/>
</dbReference>
<dbReference type="GO" id="GO:0070740">
    <property type="term" value="F:tubulin-glutamic acid ligase activity"/>
    <property type="evidence" value="ECO:0007669"/>
    <property type="project" value="TreeGrafter"/>
</dbReference>
<comment type="similarity">
    <text evidence="1">Belongs to the tubulin--tyrosine ligase family.</text>
</comment>
<evidence type="ECO:0000256" key="6">
    <source>
        <dbReference type="PROSITE-ProRule" id="PRU00409"/>
    </source>
</evidence>
<evidence type="ECO:0000256" key="2">
    <source>
        <dbReference type="ARBA" id="ARBA00022598"/>
    </source>
</evidence>
<comment type="caution">
    <text evidence="9">The sequence shown here is derived from an EMBL/GenBank/DDBJ whole genome shotgun (WGS) entry which is preliminary data.</text>
</comment>